<evidence type="ECO:0000256" key="1">
    <source>
        <dbReference type="ARBA" id="ARBA00004429"/>
    </source>
</evidence>
<dbReference type="Proteomes" id="UP000008311">
    <property type="component" value="Unassembled WGS sequence"/>
</dbReference>
<evidence type="ECO:0000256" key="6">
    <source>
        <dbReference type="ARBA" id="ARBA00023136"/>
    </source>
</evidence>
<evidence type="ECO:0000256" key="7">
    <source>
        <dbReference type="SAM" id="Phobius"/>
    </source>
</evidence>
<dbReference type="AlphaFoldDB" id="B9TDM1"/>
<organism evidence="9 10">
    <name type="scientific">Ricinus communis</name>
    <name type="common">Castor bean</name>
    <dbReference type="NCBI Taxonomy" id="3988"/>
    <lineage>
        <taxon>Eukaryota</taxon>
        <taxon>Viridiplantae</taxon>
        <taxon>Streptophyta</taxon>
        <taxon>Embryophyta</taxon>
        <taxon>Tracheophyta</taxon>
        <taxon>Spermatophyta</taxon>
        <taxon>Magnoliopsida</taxon>
        <taxon>eudicotyledons</taxon>
        <taxon>Gunneridae</taxon>
        <taxon>Pentapetalae</taxon>
        <taxon>rosids</taxon>
        <taxon>fabids</taxon>
        <taxon>Malpighiales</taxon>
        <taxon>Euphorbiaceae</taxon>
        <taxon>Acalyphoideae</taxon>
        <taxon>Acalypheae</taxon>
        <taxon>Ricinus</taxon>
    </lineage>
</organism>
<feature type="domain" description="TRAP C4-dicarboxylate transport system permease DctM subunit" evidence="8">
    <location>
        <begin position="2"/>
        <end position="112"/>
    </location>
</feature>
<keyword evidence="2" id="KW-1003">Cell membrane</keyword>
<evidence type="ECO:0000256" key="5">
    <source>
        <dbReference type="ARBA" id="ARBA00022989"/>
    </source>
</evidence>
<dbReference type="PANTHER" id="PTHR33362:SF2">
    <property type="entry name" value="TRAP TRANSPORTER LARGE PERMEASE PROTEIN"/>
    <property type="match status" value="1"/>
</dbReference>
<keyword evidence="6 7" id="KW-0472">Membrane</keyword>
<comment type="subcellular location">
    <subcellularLocation>
        <location evidence="1">Cell inner membrane</location>
        <topology evidence="1">Multi-pass membrane protein</topology>
    </subcellularLocation>
</comment>
<evidence type="ECO:0000313" key="9">
    <source>
        <dbReference type="EMBL" id="EEF26044.1"/>
    </source>
</evidence>
<keyword evidence="3" id="KW-0997">Cell inner membrane</keyword>
<feature type="transmembrane region" description="Helical" evidence="7">
    <location>
        <begin position="55"/>
        <end position="80"/>
    </location>
</feature>
<gene>
    <name evidence="9" type="ORF">RCOM_1837910</name>
</gene>
<evidence type="ECO:0000313" key="10">
    <source>
        <dbReference type="Proteomes" id="UP000008311"/>
    </source>
</evidence>
<dbReference type="GO" id="GO:0005886">
    <property type="term" value="C:plasma membrane"/>
    <property type="evidence" value="ECO:0007669"/>
    <property type="project" value="UniProtKB-SubCell"/>
</dbReference>
<evidence type="ECO:0000259" key="8">
    <source>
        <dbReference type="Pfam" id="PF06808"/>
    </source>
</evidence>
<evidence type="ECO:0000256" key="3">
    <source>
        <dbReference type="ARBA" id="ARBA00022519"/>
    </source>
</evidence>
<dbReference type="InterPro" id="IPR010656">
    <property type="entry name" value="DctM"/>
</dbReference>
<reference evidence="10" key="1">
    <citation type="journal article" date="2010" name="Nat. Biotechnol.">
        <title>Draft genome sequence of the oilseed species Ricinus communis.</title>
        <authorList>
            <person name="Chan A.P."/>
            <person name="Crabtree J."/>
            <person name="Zhao Q."/>
            <person name="Lorenzi H."/>
            <person name="Orvis J."/>
            <person name="Puiu D."/>
            <person name="Melake-Berhan A."/>
            <person name="Jones K.M."/>
            <person name="Redman J."/>
            <person name="Chen G."/>
            <person name="Cahoon E.B."/>
            <person name="Gedil M."/>
            <person name="Stanke M."/>
            <person name="Haas B.J."/>
            <person name="Wortman J.R."/>
            <person name="Fraser-Liggett C.M."/>
            <person name="Ravel J."/>
            <person name="Rabinowicz P.D."/>
        </authorList>
    </citation>
    <scope>NUCLEOTIDE SEQUENCE [LARGE SCALE GENOMIC DNA]</scope>
    <source>
        <strain evidence="10">cv. Hale</strain>
    </source>
</reference>
<keyword evidence="4 7" id="KW-0812">Transmembrane</keyword>
<feature type="transmembrane region" description="Helical" evidence="7">
    <location>
        <begin position="92"/>
        <end position="114"/>
    </location>
</feature>
<dbReference type="EMBL" id="EQ978287">
    <property type="protein sequence ID" value="EEF26044.1"/>
    <property type="molecule type" value="Genomic_DNA"/>
</dbReference>
<protein>
    <recommendedName>
        <fullName evidence="8">TRAP C4-dicarboxylate transport system permease DctM subunit domain-containing protein</fullName>
    </recommendedName>
</protein>
<name>B9TDM1_RICCO</name>
<feature type="transmembrane region" description="Helical" evidence="7">
    <location>
        <begin position="12"/>
        <end position="35"/>
    </location>
</feature>
<evidence type="ECO:0000256" key="2">
    <source>
        <dbReference type="ARBA" id="ARBA00022475"/>
    </source>
</evidence>
<dbReference type="Pfam" id="PF06808">
    <property type="entry name" value="DctM"/>
    <property type="match status" value="1"/>
</dbReference>
<sequence length="117" mass="12188">MRELPGGAAGFMAVSVVAFIVLGSMLEGIPAIVLFGPLLFPIARTVGIHEVHYSMVVILAMGLGLFAPPFGVGYYAACAIGRVNPDEGIRPIGAYMLALFVGLVIVAAVPWISIGFL</sequence>
<proteinExistence type="predicted"/>
<keyword evidence="10" id="KW-1185">Reference proteome</keyword>
<evidence type="ECO:0000256" key="4">
    <source>
        <dbReference type="ARBA" id="ARBA00022692"/>
    </source>
</evidence>
<dbReference type="InParanoid" id="B9TDM1"/>
<keyword evidence="5 7" id="KW-1133">Transmembrane helix</keyword>
<dbReference type="InterPro" id="IPR004681">
    <property type="entry name" value="TRAP_DctM"/>
</dbReference>
<dbReference type="PANTHER" id="PTHR33362">
    <property type="entry name" value="SIALIC ACID TRAP TRANSPORTER PERMEASE PROTEIN SIAT-RELATED"/>
    <property type="match status" value="1"/>
</dbReference>
<accession>B9TDM1</accession>